<dbReference type="Proteomes" id="UP000829685">
    <property type="component" value="Unassembled WGS sequence"/>
</dbReference>
<dbReference type="InterPro" id="IPR011989">
    <property type="entry name" value="ARM-like"/>
</dbReference>
<keyword evidence="2" id="KW-0507">mRNA processing</keyword>
<evidence type="ECO:0000313" key="7">
    <source>
        <dbReference type="Proteomes" id="UP000829685"/>
    </source>
</evidence>
<proteinExistence type="predicted"/>
<evidence type="ECO:0000256" key="2">
    <source>
        <dbReference type="ARBA" id="ARBA00022664"/>
    </source>
</evidence>
<keyword evidence="3" id="KW-0539">Nucleus</keyword>
<dbReference type="Pfam" id="PF11935">
    <property type="entry name" value="SYMPK_PTA1_N"/>
    <property type="match status" value="1"/>
</dbReference>
<evidence type="ECO:0000256" key="1">
    <source>
        <dbReference type="ARBA" id="ARBA00004123"/>
    </source>
</evidence>
<dbReference type="PANTHER" id="PTHR15245:SF20">
    <property type="entry name" value="SYMPLEKIN"/>
    <property type="match status" value="1"/>
</dbReference>
<feature type="domain" description="Symplekin/Pta1 N-terminal" evidence="5">
    <location>
        <begin position="86"/>
        <end position="304"/>
    </location>
</feature>
<keyword evidence="7" id="KW-1185">Reference proteome</keyword>
<evidence type="ECO:0000313" key="6">
    <source>
        <dbReference type="EMBL" id="KAI1870241.1"/>
    </source>
</evidence>
<dbReference type="GO" id="GO:0006397">
    <property type="term" value="P:mRNA processing"/>
    <property type="evidence" value="ECO:0007669"/>
    <property type="project" value="UniProtKB-KW"/>
</dbReference>
<evidence type="ECO:0000256" key="4">
    <source>
        <dbReference type="SAM" id="MobiDB-lite"/>
    </source>
</evidence>
<dbReference type="GO" id="GO:0005847">
    <property type="term" value="C:mRNA cleavage and polyadenylation specificity factor complex"/>
    <property type="evidence" value="ECO:0007669"/>
    <property type="project" value="TreeGrafter"/>
</dbReference>
<dbReference type="InterPro" id="IPR032460">
    <property type="entry name" value="Symplekin/Pta1_N"/>
</dbReference>
<gene>
    <name evidence="6" type="ORF">JX265_006411</name>
</gene>
<feature type="region of interest" description="Disordered" evidence="4">
    <location>
        <begin position="711"/>
        <end position="730"/>
    </location>
</feature>
<dbReference type="EMBL" id="JAFIMR010000014">
    <property type="protein sequence ID" value="KAI1870241.1"/>
    <property type="molecule type" value="Genomic_DNA"/>
</dbReference>
<dbReference type="Gene3D" id="1.25.10.10">
    <property type="entry name" value="Leucine-rich Repeat Variant"/>
    <property type="match status" value="1"/>
</dbReference>
<comment type="subcellular location">
    <subcellularLocation>
        <location evidence="1">Nucleus</location>
    </subcellularLocation>
</comment>
<reference evidence="6" key="1">
    <citation type="submission" date="2021-03" db="EMBL/GenBank/DDBJ databases">
        <title>Revisited historic fungal species revealed as producer of novel bioactive compounds through whole genome sequencing and comparative genomics.</title>
        <authorList>
            <person name="Vignolle G.A."/>
            <person name="Hochenegger N."/>
            <person name="Mach R.L."/>
            <person name="Mach-Aigner A.R."/>
            <person name="Javad Rahimi M."/>
            <person name="Salim K.A."/>
            <person name="Chan C.M."/>
            <person name="Lim L.B.L."/>
            <person name="Cai F."/>
            <person name="Druzhinina I.S."/>
            <person name="U'Ren J.M."/>
            <person name="Derntl C."/>
        </authorList>
    </citation>
    <scope>NUCLEOTIDE SEQUENCE</scope>
    <source>
        <strain evidence="6">TUCIM 5799</strain>
    </source>
</reference>
<evidence type="ECO:0000259" key="5">
    <source>
        <dbReference type="Pfam" id="PF11935"/>
    </source>
</evidence>
<dbReference type="PANTHER" id="PTHR15245">
    <property type="entry name" value="SYMPLEKIN-RELATED"/>
    <property type="match status" value="1"/>
</dbReference>
<sequence length="730" mass="80796">MSVADQIRQLSDARKLVLRDVNYYGQVIQATLPIFGPSAHVELRRWGAEFLAEAFASPAIQLGQKETLSLLVLDTLKNLVEDPNQDVLVLRSVIQTAASVYPLALRWIISNAYDTNTWNNMTAIKARILRLWENAPATLRICCIKFAQRVILAQTASINPEPRRGDPLDISLNMIPQNHSVLNVHSMEAEATGLLDRMLGALQENSSDVLVVDATLNTLSILVRMRPTTTNRVMNAVLSFNPLKLANAPMSPKTKVIVRSLEKTVRMLCIHLSRRDPKGPLAARIQPYLERLMQSRAEISEGVSRKRALTEQADGIEAKRQRTAPSLPNLQITPLPPGPHTLADVFTFTQNEGLRKFDVAVVPAPLAAKISVNTIATIDPGLFERALDGIRSRLAELHKAAERPLDPDTTALDVEDDDDYEPDYYAAEDTEQILNKLDSAPSLQVREMEKPAVLGALALPAYKLPPPPPLNPDQAVRVGQGTVTRVFGVMSTLSDPSTKKTKAGVNRLAASSFDKDSWITIITRLATRAAAGLNDISVKDEDGSKALGGTSLSNSIRESLYVYVLEDFRKRIDVAVAWLSEEWYNDRVQQRAASEDGRDVPVFYDKWALRLLDGFLPYLHAQDKVLTRFLSEIPGLNAELLSRVKTLCRDPSMVTLALTSLLYLVVMRPPIRETALDTVQEIWVEYEEARAMAGKYLTKWRPGFQEQQKQLVSANGNASPTGAGQPVVAT</sequence>
<dbReference type="InterPro" id="IPR021850">
    <property type="entry name" value="Symplekin/Pta1"/>
</dbReference>
<dbReference type="AlphaFoldDB" id="A0A9P9WM93"/>
<name>A0A9P9WM93_9PEZI</name>
<feature type="compositionally biased region" description="Polar residues" evidence="4">
    <location>
        <begin position="711"/>
        <end position="722"/>
    </location>
</feature>
<accession>A0A9P9WM93</accession>
<evidence type="ECO:0000256" key="3">
    <source>
        <dbReference type="ARBA" id="ARBA00023242"/>
    </source>
</evidence>
<comment type="caution">
    <text evidence="6">The sequence shown here is derived from an EMBL/GenBank/DDBJ whole genome shotgun (WGS) entry which is preliminary data.</text>
</comment>
<protein>
    <recommendedName>
        <fullName evidence="5">Symplekin/Pta1 N-terminal domain-containing protein</fullName>
    </recommendedName>
</protein>
<organism evidence="6 7">
    <name type="scientific">Neoarthrinium moseri</name>
    <dbReference type="NCBI Taxonomy" id="1658444"/>
    <lineage>
        <taxon>Eukaryota</taxon>
        <taxon>Fungi</taxon>
        <taxon>Dikarya</taxon>
        <taxon>Ascomycota</taxon>
        <taxon>Pezizomycotina</taxon>
        <taxon>Sordariomycetes</taxon>
        <taxon>Xylariomycetidae</taxon>
        <taxon>Amphisphaeriales</taxon>
        <taxon>Apiosporaceae</taxon>
        <taxon>Neoarthrinium</taxon>
    </lineage>
</organism>